<keyword evidence="1" id="KW-1133">Transmembrane helix</keyword>
<proteinExistence type="predicted"/>
<organism evidence="2">
    <name type="scientific">Leviviridae sp</name>
    <dbReference type="NCBI Taxonomy" id="2027243"/>
    <lineage>
        <taxon>Viruses</taxon>
        <taxon>Riboviria</taxon>
        <taxon>Orthornavirae</taxon>
        <taxon>Lenarviricota</taxon>
        <taxon>Leviviricetes</taxon>
        <taxon>Norzivirales</taxon>
        <taxon>Fiersviridae</taxon>
    </lineage>
</organism>
<reference evidence="2" key="1">
    <citation type="submission" date="2019-05" db="EMBL/GenBank/DDBJ databases">
        <title>Metatranscriptomic reconstruction reveals RNA viruses with the potential to shape carbon cycling in soil.</title>
        <authorList>
            <person name="Starr E.P."/>
            <person name="Nuccio E."/>
            <person name="Pett-Ridge J."/>
            <person name="Banfield J.F."/>
            <person name="Firestone M.K."/>
        </authorList>
    </citation>
    <scope>NUCLEOTIDE SEQUENCE</scope>
    <source>
        <strain evidence="2">H2_Rhizo_32_scaffold_382</strain>
    </source>
</reference>
<dbReference type="EMBL" id="MN033332">
    <property type="protein sequence ID" value="QDH87385.1"/>
    <property type="molecule type" value="Genomic_RNA"/>
</dbReference>
<keyword evidence="1" id="KW-0472">Membrane</keyword>
<keyword evidence="1" id="KW-0812">Transmembrane</keyword>
<feature type="transmembrane region" description="Helical" evidence="1">
    <location>
        <begin position="44"/>
        <end position="63"/>
    </location>
</feature>
<name>A0A514D1A8_9VIRU</name>
<evidence type="ECO:0000313" key="2">
    <source>
        <dbReference type="EMBL" id="QDH87385.1"/>
    </source>
</evidence>
<protein>
    <submittedName>
        <fullName evidence="2">Uncharacterized protein</fullName>
    </submittedName>
</protein>
<accession>A0A514D1A8</accession>
<evidence type="ECO:0000256" key="1">
    <source>
        <dbReference type="SAM" id="Phobius"/>
    </source>
</evidence>
<sequence length="69" mass="7828">MSPSARRYGSDADDVYRTFVNARKSVHGRRSTDQPKQVTMNKKFVVFAVAVIDGAYLVCETFLHMQNIC</sequence>
<gene>
    <name evidence="2" type="ORF">H2Rhizo32382_000003</name>
</gene>